<dbReference type="EC" id="1.-.-.-" evidence="7"/>
<sequence>MNESLSLLMSRRSVPPRWLGEPGPSAQDVETMLTVAARVPDHGKLVPWRFILIEGEARQRLGEVLAKAFQADNPDTDATMIAAERGRFSQAPLVVAVVSRVVPHVKIPEWEQVLSAGAVCMNLLNVANVLGYGASWLTGWAAFDRRVLDALGLAPSERIAGYVHIGTATENPTDRDRPNLTDIVTRF</sequence>
<feature type="binding site" description="in other chain" evidence="8">
    <location>
        <begin position="136"/>
        <end position="138"/>
    </location>
    <ligand>
        <name>FMN</name>
        <dbReference type="ChEBI" id="CHEBI:58210"/>
        <note>ligand shared between dimeric partners</note>
    </ligand>
</feature>
<dbReference type="InterPro" id="IPR052530">
    <property type="entry name" value="NAD(P)H_nitroreductase"/>
</dbReference>
<keyword evidence="11" id="KW-1185">Reference proteome</keyword>
<evidence type="ECO:0000256" key="5">
    <source>
        <dbReference type="ARBA" id="ARBA00023002"/>
    </source>
</evidence>
<feature type="binding site" evidence="8">
    <location>
        <position position="38"/>
    </location>
    <ligand>
        <name>FMN</name>
        <dbReference type="ChEBI" id="CHEBI:58210"/>
        <note>ligand shared between dimeric partners</note>
    </ligand>
</feature>
<accession>A0A0H1RM21</accession>
<dbReference type="Pfam" id="PF00881">
    <property type="entry name" value="Nitroreductase"/>
    <property type="match status" value="1"/>
</dbReference>
<evidence type="ECO:0000256" key="4">
    <source>
        <dbReference type="ARBA" id="ARBA00022857"/>
    </source>
</evidence>
<dbReference type="Gene3D" id="3.40.109.10">
    <property type="entry name" value="NADH Oxidase"/>
    <property type="match status" value="1"/>
</dbReference>
<evidence type="ECO:0000256" key="3">
    <source>
        <dbReference type="ARBA" id="ARBA00022643"/>
    </source>
</evidence>
<organism evidence="10 11">
    <name type="scientific">Microvirga vignae</name>
    <dbReference type="NCBI Taxonomy" id="1225564"/>
    <lineage>
        <taxon>Bacteria</taxon>
        <taxon>Pseudomonadati</taxon>
        <taxon>Pseudomonadota</taxon>
        <taxon>Alphaproteobacteria</taxon>
        <taxon>Hyphomicrobiales</taxon>
        <taxon>Methylobacteriaceae</taxon>
        <taxon>Microvirga</taxon>
    </lineage>
</organism>
<dbReference type="PANTHER" id="PTHR43821">
    <property type="entry name" value="NAD(P)H NITROREDUCTASE YDJA-RELATED"/>
    <property type="match status" value="1"/>
</dbReference>
<dbReference type="EMBL" id="LCYG01000018">
    <property type="protein sequence ID" value="KLK93702.1"/>
    <property type="molecule type" value="Genomic_DNA"/>
</dbReference>
<comment type="similarity">
    <text evidence="1 7">Belongs to the nitroreductase family.</text>
</comment>
<keyword evidence="2 7" id="KW-0285">Flavoprotein</keyword>
<dbReference type="AlphaFoldDB" id="A0A0H1RM21"/>
<dbReference type="CDD" id="cd02135">
    <property type="entry name" value="YdjA-like"/>
    <property type="match status" value="1"/>
</dbReference>
<dbReference type="GO" id="GO:0016491">
    <property type="term" value="F:oxidoreductase activity"/>
    <property type="evidence" value="ECO:0007669"/>
    <property type="project" value="UniProtKB-UniRule"/>
</dbReference>
<dbReference type="PIRSF" id="PIRSF000232">
    <property type="entry name" value="YdjA"/>
    <property type="match status" value="1"/>
</dbReference>
<proteinExistence type="inferred from homology"/>
<dbReference type="STRING" id="1225564.AA309_07590"/>
<name>A0A0H1RM21_9HYPH</name>
<feature type="binding site" evidence="8">
    <location>
        <position position="42"/>
    </location>
    <ligand>
        <name>FMN</name>
        <dbReference type="ChEBI" id="CHEBI:58210"/>
        <note>ligand shared between dimeric partners</note>
    </ligand>
</feature>
<dbReference type="InterPro" id="IPR026021">
    <property type="entry name" value="YdjA-like"/>
</dbReference>
<keyword evidence="4 7" id="KW-0521">NADP</keyword>
<evidence type="ECO:0000313" key="10">
    <source>
        <dbReference type="EMBL" id="KLK93702.1"/>
    </source>
</evidence>
<evidence type="ECO:0000256" key="2">
    <source>
        <dbReference type="ARBA" id="ARBA00022630"/>
    </source>
</evidence>
<evidence type="ECO:0000256" key="6">
    <source>
        <dbReference type="ARBA" id="ARBA00023027"/>
    </source>
</evidence>
<evidence type="ECO:0000259" key="9">
    <source>
        <dbReference type="Pfam" id="PF00881"/>
    </source>
</evidence>
<comment type="cofactor">
    <cofactor evidence="8">
        <name>FMN</name>
        <dbReference type="ChEBI" id="CHEBI:58210"/>
    </cofactor>
    <text evidence="8">Binds 1 FMN per subunit.</text>
</comment>
<dbReference type="SUPFAM" id="SSF55469">
    <property type="entry name" value="FMN-dependent nitroreductase-like"/>
    <property type="match status" value="1"/>
</dbReference>
<dbReference type="Proteomes" id="UP000035489">
    <property type="component" value="Unassembled WGS sequence"/>
</dbReference>
<gene>
    <name evidence="10" type="ORF">AA309_07590</name>
</gene>
<protein>
    <recommendedName>
        <fullName evidence="7">Putative NAD(P)H nitroreductase</fullName>
        <ecNumber evidence="7">1.-.-.-</ecNumber>
    </recommendedName>
</protein>
<keyword evidence="5 7" id="KW-0560">Oxidoreductase</keyword>
<comment type="caution">
    <text evidence="10">The sequence shown here is derived from an EMBL/GenBank/DDBJ whole genome shotgun (WGS) entry which is preliminary data.</text>
</comment>
<keyword evidence="6 7" id="KW-0520">NAD</keyword>
<dbReference type="RefSeq" id="WP_047188405.1">
    <property type="nucleotide sequence ID" value="NZ_LCYG01000018.1"/>
</dbReference>
<reference evidence="10 11" key="1">
    <citation type="submission" date="2015-05" db="EMBL/GenBank/DDBJ databases">
        <title>Draft genome sequence of Microvirga vignae strain BR3299, a novel nitrogen fixing bacteria isolated from Brazil semi-aired region.</title>
        <authorList>
            <person name="Zilli J.E."/>
            <person name="Passos S.R."/>
            <person name="Leite J."/>
            <person name="Baldani J.I."/>
            <person name="Xavier G.R."/>
            <person name="Rumjaneck N.G."/>
            <person name="Simoes-Araujo J.L."/>
        </authorList>
    </citation>
    <scope>NUCLEOTIDE SEQUENCE [LARGE SCALE GENOMIC DNA]</scope>
    <source>
        <strain evidence="10 11">BR3299</strain>
    </source>
</reference>
<evidence type="ECO:0000256" key="1">
    <source>
        <dbReference type="ARBA" id="ARBA00007118"/>
    </source>
</evidence>
<evidence type="ECO:0000256" key="7">
    <source>
        <dbReference type="PIRNR" id="PIRNR000232"/>
    </source>
</evidence>
<keyword evidence="3 7" id="KW-0288">FMN</keyword>
<feature type="domain" description="Nitroreductase" evidence="9">
    <location>
        <begin position="9"/>
        <end position="166"/>
    </location>
</feature>
<dbReference type="InterPro" id="IPR000415">
    <property type="entry name" value="Nitroreductase-like"/>
</dbReference>
<evidence type="ECO:0000313" key="11">
    <source>
        <dbReference type="Proteomes" id="UP000035489"/>
    </source>
</evidence>
<dbReference type="PATRIC" id="fig|1225564.3.peg.2051"/>
<dbReference type="InterPro" id="IPR029479">
    <property type="entry name" value="Nitroreductase"/>
</dbReference>
<evidence type="ECO:0000256" key="8">
    <source>
        <dbReference type="PIRSR" id="PIRSR000232-1"/>
    </source>
</evidence>
<dbReference type="PANTHER" id="PTHR43821:SF1">
    <property type="entry name" value="NAD(P)H NITROREDUCTASE YDJA-RELATED"/>
    <property type="match status" value="1"/>
</dbReference>
<dbReference type="OrthoDB" id="9804207at2"/>
<feature type="binding site" description="in other chain" evidence="8">
    <location>
        <begin position="11"/>
        <end position="13"/>
    </location>
    <ligand>
        <name>FMN</name>
        <dbReference type="ChEBI" id="CHEBI:58210"/>
        <note>ligand shared between dimeric partners</note>
    </ligand>
</feature>